<evidence type="ECO:0000256" key="5">
    <source>
        <dbReference type="ARBA" id="ARBA00022692"/>
    </source>
</evidence>
<feature type="chain" id="PRO_5020377482" evidence="14">
    <location>
        <begin position="21"/>
        <end position="605"/>
    </location>
</feature>
<evidence type="ECO:0000256" key="3">
    <source>
        <dbReference type="ARBA" id="ARBA00022448"/>
    </source>
</evidence>
<dbReference type="PROSITE" id="PS52016">
    <property type="entry name" value="TONB_DEPENDENT_REC_3"/>
    <property type="match status" value="1"/>
</dbReference>
<keyword evidence="18" id="KW-1185">Reference proteome</keyword>
<evidence type="ECO:0000256" key="11">
    <source>
        <dbReference type="ARBA" id="ARBA00023237"/>
    </source>
</evidence>
<dbReference type="CDD" id="cd01347">
    <property type="entry name" value="ligand_gated_channel"/>
    <property type="match status" value="1"/>
</dbReference>
<evidence type="ECO:0000256" key="7">
    <source>
        <dbReference type="ARBA" id="ARBA00023065"/>
    </source>
</evidence>
<evidence type="ECO:0000256" key="14">
    <source>
        <dbReference type="SAM" id="SignalP"/>
    </source>
</evidence>
<evidence type="ECO:0000256" key="9">
    <source>
        <dbReference type="ARBA" id="ARBA00023136"/>
    </source>
</evidence>
<dbReference type="SUPFAM" id="SSF56935">
    <property type="entry name" value="Porins"/>
    <property type="match status" value="1"/>
</dbReference>
<keyword evidence="9 12" id="KW-0472">Membrane</keyword>
<dbReference type="Gene3D" id="2.40.170.20">
    <property type="entry name" value="TonB-dependent receptor, beta-barrel domain"/>
    <property type="match status" value="1"/>
</dbReference>
<evidence type="ECO:0000313" key="17">
    <source>
        <dbReference type="EMBL" id="TCV84295.1"/>
    </source>
</evidence>
<comment type="subcellular location">
    <subcellularLocation>
        <location evidence="1 12">Cell outer membrane</location>
        <topology evidence="1 12">Multi-pass membrane protein</topology>
    </subcellularLocation>
</comment>
<evidence type="ECO:0000256" key="2">
    <source>
        <dbReference type="ARBA" id="ARBA00009810"/>
    </source>
</evidence>
<proteinExistence type="inferred from homology"/>
<evidence type="ECO:0000256" key="10">
    <source>
        <dbReference type="ARBA" id="ARBA00023170"/>
    </source>
</evidence>
<evidence type="ECO:0000259" key="16">
    <source>
        <dbReference type="Pfam" id="PF07715"/>
    </source>
</evidence>
<dbReference type="AlphaFoldDB" id="A0A4R3XX08"/>
<dbReference type="Pfam" id="PF07715">
    <property type="entry name" value="Plug"/>
    <property type="match status" value="1"/>
</dbReference>
<evidence type="ECO:0000256" key="6">
    <source>
        <dbReference type="ARBA" id="ARBA00022729"/>
    </source>
</evidence>
<feature type="signal peptide" evidence="14">
    <location>
        <begin position="1"/>
        <end position="20"/>
    </location>
</feature>
<dbReference type="EMBL" id="SMCO01000012">
    <property type="protein sequence ID" value="TCV84295.1"/>
    <property type="molecule type" value="Genomic_DNA"/>
</dbReference>
<keyword evidence="11 12" id="KW-0998">Cell outer membrane</keyword>
<evidence type="ECO:0000256" key="13">
    <source>
        <dbReference type="RuleBase" id="RU003357"/>
    </source>
</evidence>
<keyword evidence="8 13" id="KW-0798">TonB box</keyword>
<dbReference type="GO" id="GO:0009279">
    <property type="term" value="C:cell outer membrane"/>
    <property type="evidence" value="ECO:0007669"/>
    <property type="project" value="UniProtKB-SubCell"/>
</dbReference>
<sequence length="605" mass="66409">MKYPFKLTLISLALTGTAFADDITTFQGGDIIVTASRIPQKLSTSLQSTTVITSDDITKAGQQSLPELLQIKGNVEIKTTGGLGQQSAIFMRGANSTHTLILVDGVRLDNVTAGTTALEHIPLSQIERIEIVRAPASSLYGSDAIGGVIQIFTKNGKNAPGVSISAGVGSNQTQNLNAGFGSTFGNTNFYLQTGYLYNNTFSTTNAGAGNYYNPDRDPYRNTNLSAKIAHTLNADHEIGANIFLVDGTAHFDGYNSKLDDTKIQKLRTYSVYSQNQFTSIWQSLLKLNRGQDDYTFVNTAYPSHTRSDQDQITWQNDLSLDIGKVSVGLEYLKQHVDSTTTYNKTDRNVRSAFAVYQNDLGDHSIQASARRDNNSQFGVHDTGNLGYGYRFNPNWRMTAGAGTAFKAPNFQDLYYPGFSNPNLQPERSLGTEAGMHYANGHNRFDATYFENKIDDLIQYDSTLGYPINISKARITGMEAMFETKLAGVLLHANLTLQKPIDEITGKRLQNRATQFGSITLSKGFGAWTIGSELTGSDARFDSRTESSSSRMGGYGLINLTTSYKASKELTFNARINNVFNKGYELVKGYNTPGINLFVGLQYQPR</sequence>
<evidence type="ECO:0000256" key="12">
    <source>
        <dbReference type="PROSITE-ProRule" id="PRU01360"/>
    </source>
</evidence>
<keyword evidence="4 12" id="KW-1134">Transmembrane beta strand</keyword>
<comment type="caution">
    <text evidence="17">The sequence shown here is derived from an EMBL/GenBank/DDBJ whole genome shotgun (WGS) entry which is preliminary data.</text>
</comment>
<dbReference type="PANTHER" id="PTHR30069">
    <property type="entry name" value="TONB-DEPENDENT OUTER MEMBRANE RECEPTOR"/>
    <property type="match status" value="1"/>
</dbReference>
<organism evidence="17 18">
    <name type="scientific">Sulfurirhabdus autotrophica</name>
    <dbReference type="NCBI Taxonomy" id="1706046"/>
    <lineage>
        <taxon>Bacteria</taxon>
        <taxon>Pseudomonadati</taxon>
        <taxon>Pseudomonadota</taxon>
        <taxon>Betaproteobacteria</taxon>
        <taxon>Nitrosomonadales</taxon>
        <taxon>Sulfuricellaceae</taxon>
        <taxon>Sulfurirhabdus</taxon>
    </lineage>
</organism>
<dbReference type="InterPro" id="IPR000531">
    <property type="entry name" value="Beta-barrel_TonB"/>
</dbReference>
<dbReference type="InterPro" id="IPR037066">
    <property type="entry name" value="Plug_dom_sf"/>
</dbReference>
<keyword evidence="7" id="KW-0406">Ion transport</keyword>
<reference evidence="17 18" key="1">
    <citation type="submission" date="2019-03" db="EMBL/GenBank/DDBJ databases">
        <title>Genomic Encyclopedia of Type Strains, Phase IV (KMG-IV): sequencing the most valuable type-strain genomes for metagenomic binning, comparative biology and taxonomic classification.</title>
        <authorList>
            <person name="Goeker M."/>
        </authorList>
    </citation>
    <scope>NUCLEOTIDE SEQUENCE [LARGE SCALE GENOMIC DNA]</scope>
    <source>
        <strain evidence="17 18">DSM 100309</strain>
    </source>
</reference>
<dbReference type="Gene3D" id="2.170.130.10">
    <property type="entry name" value="TonB-dependent receptor, plug domain"/>
    <property type="match status" value="1"/>
</dbReference>
<evidence type="ECO:0000313" key="18">
    <source>
        <dbReference type="Proteomes" id="UP000295367"/>
    </source>
</evidence>
<name>A0A4R3XX08_9PROT</name>
<gene>
    <name evidence="17" type="ORF">EDC63_11259</name>
</gene>
<dbReference type="InterPro" id="IPR012910">
    <property type="entry name" value="Plug_dom"/>
</dbReference>
<comment type="similarity">
    <text evidence="2 12 13">Belongs to the TonB-dependent receptor family.</text>
</comment>
<dbReference type="InterPro" id="IPR036942">
    <property type="entry name" value="Beta-barrel_TonB_sf"/>
</dbReference>
<dbReference type="RefSeq" id="WP_165922993.1">
    <property type="nucleotide sequence ID" value="NZ_BHVT01000015.1"/>
</dbReference>
<dbReference type="InterPro" id="IPR039426">
    <property type="entry name" value="TonB-dep_rcpt-like"/>
</dbReference>
<protein>
    <submittedName>
        <fullName evidence="17">Vitamin B12 transporter</fullName>
    </submittedName>
</protein>
<evidence type="ECO:0000256" key="1">
    <source>
        <dbReference type="ARBA" id="ARBA00004571"/>
    </source>
</evidence>
<feature type="domain" description="TonB-dependent receptor plug" evidence="16">
    <location>
        <begin position="43"/>
        <end position="148"/>
    </location>
</feature>
<keyword evidence="10" id="KW-0675">Receptor</keyword>
<evidence type="ECO:0000256" key="8">
    <source>
        <dbReference type="ARBA" id="ARBA00023077"/>
    </source>
</evidence>
<accession>A0A4R3XX08</accession>
<dbReference type="Proteomes" id="UP000295367">
    <property type="component" value="Unassembled WGS sequence"/>
</dbReference>
<keyword evidence="6 14" id="KW-0732">Signal</keyword>
<feature type="domain" description="TonB-dependent receptor-like beta-barrel" evidence="15">
    <location>
        <begin position="289"/>
        <end position="578"/>
    </location>
</feature>
<evidence type="ECO:0000256" key="4">
    <source>
        <dbReference type="ARBA" id="ARBA00022452"/>
    </source>
</evidence>
<dbReference type="PANTHER" id="PTHR30069:SF53">
    <property type="entry name" value="COLICIN I RECEPTOR-RELATED"/>
    <property type="match status" value="1"/>
</dbReference>
<dbReference type="GO" id="GO:0015889">
    <property type="term" value="P:cobalamin transport"/>
    <property type="evidence" value="ECO:0007669"/>
    <property type="project" value="TreeGrafter"/>
</dbReference>
<keyword evidence="5 12" id="KW-0812">Transmembrane</keyword>
<dbReference type="Pfam" id="PF00593">
    <property type="entry name" value="TonB_dep_Rec_b-barrel"/>
    <property type="match status" value="1"/>
</dbReference>
<keyword evidence="3 12" id="KW-0813">Transport</keyword>
<evidence type="ECO:0000259" key="15">
    <source>
        <dbReference type="Pfam" id="PF00593"/>
    </source>
</evidence>
<dbReference type="GO" id="GO:0006811">
    <property type="term" value="P:monoatomic ion transport"/>
    <property type="evidence" value="ECO:0007669"/>
    <property type="project" value="UniProtKB-KW"/>
</dbReference>